<dbReference type="EMBL" id="QFQB01000022">
    <property type="protein sequence ID" value="PZQ46741.1"/>
    <property type="molecule type" value="Genomic_DNA"/>
</dbReference>
<evidence type="ECO:0000259" key="1">
    <source>
        <dbReference type="Pfam" id="PF09361"/>
    </source>
</evidence>
<gene>
    <name evidence="2" type="ORF">DI551_04630</name>
</gene>
<protein>
    <submittedName>
        <fullName evidence="2">Phasin family domain-containing protein</fullName>
    </submittedName>
</protein>
<dbReference type="Pfam" id="PF09361">
    <property type="entry name" value="Phasin_2"/>
    <property type="match status" value="1"/>
</dbReference>
<evidence type="ECO:0000313" key="2">
    <source>
        <dbReference type="EMBL" id="PZQ46741.1"/>
    </source>
</evidence>
<feature type="domain" description="Phasin" evidence="1">
    <location>
        <begin position="66"/>
        <end position="160"/>
    </location>
</feature>
<sequence length="173" mass="18796">MAAKKKKTKSVAKKTTATVLKNSAKPVASTVAAFKGFPQFQPFKLETNMFKGNKQFEKIAQDAAVIGQDQVDALVKSSTIFAKGMEDILKTCMEIAQDAGEKSQSVAKTVMSCKTLNEFTDVQTRLAQSSFDDFMTNATTISEKAVKLCTEVFEPINDQMGKTIKKASDSMAA</sequence>
<proteinExistence type="predicted"/>
<comment type="caution">
    <text evidence="2">The sequence shown here is derived from an EMBL/GenBank/DDBJ whole genome shotgun (WGS) entry which is preliminary data.</text>
</comment>
<reference evidence="2 3" key="1">
    <citation type="submission" date="2017-08" db="EMBL/GenBank/DDBJ databases">
        <title>Infants hospitalized years apart are colonized by the same room-sourced microbial strains.</title>
        <authorList>
            <person name="Brooks B."/>
            <person name="Olm M.R."/>
            <person name="Firek B.A."/>
            <person name="Baker R."/>
            <person name="Thomas B.C."/>
            <person name="Morowitz M.J."/>
            <person name="Banfield J.F."/>
        </authorList>
    </citation>
    <scope>NUCLEOTIDE SEQUENCE [LARGE SCALE GENOMIC DNA]</scope>
    <source>
        <strain evidence="2">S2_005_002_R2_29</strain>
    </source>
</reference>
<organism evidence="2 3">
    <name type="scientific">Micavibrio aeruginosavorus</name>
    <dbReference type="NCBI Taxonomy" id="349221"/>
    <lineage>
        <taxon>Bacteria</taxon>
        <taxon>Pseudomonadati</taxon>
        <taxon>Bdellovibrionota</taxon>
        <taxon>Bdellovibrionia</taxon>
        <taxon>Bdellovibrionales</taxon>
        <taxon>Pseudobdellovibrionaceae</taxon>
        <taxon>Micavibrio</taxon>
    </lineage>
</organism>
<dbReference type="Proteomes" id="UP000249417">
    <property type="component" value="Unassembled WGS sequence"/>
</dbReference>
<dbReference type="AlphaFoldDB" id="A0A2W5MZP2"/>
<dbReference type="InterPro" id="IPR018968">
    <property type="entry name" value="Phasin"/>
</dbReference>
<dbReference type="NCBIfam" id="TIGR01841">
    <property type="entry name" value="phasin"/>
    <property type="match status" value="1"/>
</dbReference>
<name>A0A2W5MZP2_9BACT</name>
<dbReference type="InterPro" id="IPR010127">
    <property type="entry name" value="Phasin_subfam-1"/>
</dbReference>
<accession>A0A2W5MZP2</accession>
<evidence type="ECO:0000313" key="3">
    <source>
        <dbReference type="Proteomes" id="UP000249417"/>
    </source>
</evidence>